<keyword evidence="1" id="KW-0732">Signal</keyword>
<feature type="signal peptide" evidence="1">
    <location>
        <begin position="1"/>
        <end position="23"/>
    </location>
</feature>
<dbReference type="Proteomes" id="UP000499080">
    <property type="component" value="Unassembled WGS sequence"/>
</dbReference>
<evidence type="ECO:0000313" key="2">
    <source>
        <dbReference type="EMBL" id="GBL83403.1"/>
    </source>
</evidence>
<name>A0A4Y2AUN0_ARAVE</name>
<sequence length="86" mass="9315">MKAGSAFVPVMAVCWLEGGQVSACNQPVCSLDTLDLHLVSWSGEQFPMTAGALLWFTHPDCKFVRQSDDSTCCAAIMNSIQEGVFQ</sequence>
<keyword evidence="3" id="KW-1185">Reference proteome</keyword>
<proteinExistence type="predicted"/>
<evidence type="ECO:0000313" key="3">
    <source>
        <dbReference type="Proteomes" id="UP000499080"/>
    </source>
</evidence>
<dbReference type="EMBL" id="BGPR01000032">
    <property type="protein sequence ID" value="GBL83403.1"/>
    <property type="molecule type" value="Genomic_DNA"/>
</dbReference>
<feature type="chain" id="PRO_5021271303" description="Secreted protein" evidence="1">
    <location>
        <begin position="24"/>
        <end position="86"/>
    </location>
</feature>
<protein>
    <recommendedName>
        <fullName evidence="4">Secreted protein</fullName>
    </recommendedName>
</protein>
<gene>
    <name evidence="2" type="ORF">AVEN_110706_1</name>
</gene>
<organism evidence="2 3">
    <name type="scientific">Araneus ventricosus</name>
    <name type="common">Orbweaver spider</name>
    <name type="synonym">Epeira ventricosa</name>
    <dbReference type="NCBI Taxonomy" id="182803"/>
    <lineage>
        <taxon>Eukaryota</taxon>
        <taxon>Metazoa</taxon>
        <taxon>Ecdysozoa</taxon>
        <taxon>Arthropoda</taxon>
        <taxon>Chelicerata</taxon>
        <taxon>Arachnida</taxon>
        <taxon>Araneae</taxon>
        <taxon>Araneomorphae</taxon>
        <taxon>Entelegynae</taxon>
        <taxon>Araneoidea</taxon>
        <taxon>Araneidae</taxon>
        <taxon>Araneus</taxon>
    </lineage>
</organism>
<reference evidence="2 3" key="1">
    <citation type="journal article" date="2019" name="Sci. Rep.">
        <title>Orb-weaving spider Araneus ventricosus genome elucidates the spidroin gene catalogue.</title>
        <authorList>
            <person name="Kono N."/>
            <person name="Nakamura H."/>
            <person name="Ohtoshi R."/>
            <person name="Moran D.A.P."/>
            <person name="Shinohara A."/>
            <person name="Yoshida Y."/>
            <person name="Fujiwara M."/>
            <person name="Mori M."/>
            <person name="Tomita M."/>
            <person name="Arakawa K."/>
        </authorList>
    </citation>
    <scope>NUCLEOTIDE SEQUENCE [LARGE SCALE GENOMIC DNA]</scope>
</reference>
<comment type="caution">
    <text evidence="2">The sequence shown here is derived from an EMBL/GenBank/DDBJ whole genome shotgun (WGS) entry which is preliminary data.</text>
</comment>
<evidence type="ECO:0008006" key="4">
    <source>
        <dbReference type="Google" id="ProtNLM"/>
    </source>
</evidence>
<evidence type="ECO:0000256" key="1">
    <source>
        <dbReference type="SAM" id="SignalP"/>
    </source>
</evidence>
<dbReference type="AlphaFoldDB" id="A0A4Y2AUN0"/>
<accession>A0A4Y2AUN0</accession>